<feature type="region of interest" description="Disordered" evidence="1">
    <location>
        <begin position="1"/>
        <end position="120"/>
    </location>
</feature>
<feature type="domain" description="DUF220" evidence="2">
    <location>
        <begin position="639"/>
        <end position="707"/>
    </location>
</feature>
<dbReference type="InterPro" id="IPR036691">
    <property type="entry name" value="Endo/exonu/phosph_ase_sf"/>
</dbReference>
<dbReference type="Proteomes" id="UP000032141">
    <property type="component" value="Chromosome C8"/>
</dbReference>
<feature type="compositionally biased region" description="Basic and acidic residues" evidence="1">
    <location>
        <begin position="41"/>
        <end position="50"/>
    </location>
</feature>
<proteinExistence type="predicted"/>
<feature type="compositionally biased region" description="Polar residues" evidence="1">
    <location>
        <begin position="100"/>
        <end position="112"/>
    </location>
</feature>
<dbReference type="AlphaFoldDB" id="A0A0D3DR32"/>
<dbReference type="Pfam" id="PF02713">
    <property type="entry name" value="DUF220"/>
    <property type="match status" value="1"/>
</dbReference>
<keyword evidence="5" id="KW-1185">Reference proteome</keyword>
<sequence length="756" mass="86186">MEGRNRSVSPETERVTKRNNPRTGRARRNPPINTTHADNSVGKEGEKESTTDEQNLEEGEIPAEGLSTGDVVGDSLAGTSVGQDSVAGNGCSDQAVGTEPQDSVLSGHQETQMLRAGTKAATSVNNAMRGSVIPLGTADQSEHEAPFFLVDRRKSLNSDRRHSMVKNWINIQRPLFGAFLETHVQENNASRINNAIPHGWRLFGNYDHHSSGRIIVVWDPSVRVFIYKSSPQAVTCGVFLMAENVNFTVTFVYGFNTIEEWIALWEELVYIHDSTLAHSSPWTVLGDFNQIIRLSHHSGYPSSIIDPSGIDDLVGTMQDAELFECQAKSLPFTWWNNNDSDPISKRIDHALVNLDWSTAFPDSFADFLQPDQSDHAPCVVNIPSLCRRRRKPFKFYHHLIDHPDFSSVTLETEIETTHDQTRDEEKLEKQLQAWRNNHSWIDQPPKVQEYISRNVLKEEGPMQTVEVKQAAAWKFLWWAGTFPKMGVFPGFGSWISKNSQQPLKAKSKGSENVESKLVSEKDTNSNAPANKRKKRKEHYDEKEERIQHILWHEEEKKHPWQNPPPKVKVTTKKGVYHMNLEMTIGAAPELTYLWLIDSWGSHFYDEKKRRDLMVLTEDGPRRVIQVEKAVVYDFFSLTSIPIPLHLIVEENEKDLTKEKVMLMKVFEGNYKLEPVYVDQERLCKKRLPKSQEEYKKCSGGQGKIATKLIINQYFEPYPPFNLPPLSWYIRGNTIKTSKNLLNALQDTAKIIRSTKG</sequence>
<evidence type="ECO:0000259" key="3">
    <source>
        <dbReference type="Pfam" id="PF03372"/>
    </source>
</evidence>
<evidence type="ECO:0000313" key="5">
    <source>
        <dbReference type="Proteomes" id="UP000032141"/>
    </source>
</evidence>
<accession>A0A0D3DR32</accession>
<dbReference type="PANTHER" id="PTHR31385:SF9">
    <property type="entry name" value="DUF220 DOMAIN-CONTAINING PROTEIN"/>
    <property type="match status" value="1"/>
</dbReference>
<evidence type="ECO:0000259" key="2">
    <source>
        <dbReference type="Pfam" id="PF02713"/>
    </source>
</evidence>
<dbReference type="Gramene" id="Bo8g074920.1">
    <property type="protein sequence ID" value="Bo8g074920.1"/>
    <property type="gene ID" value="Bo8g074920"/>
</dbReference>
<dbReference type="EnsemblPlants" id="Bo8g074920.1">
    <property type="protein sequence ID" value="Bo8g074920.1"/>
    <property type="gene ID" value="Bo8g074920"/>
</dbReference>
<dbReference type="PANTHER" id="PTHR31385">
    <property type="entry name" value="PUTATIVE (DUF220)-RELATED"/>
    <property type="match status" value="1"/>
</dbReference>
<feature type="compositionally biased region" description="Basic and acidic residues" evidence="1">
    <location>
        <begin position="1"/>
        <end position="16"/>
    </location>
</feature>
<dbReference type="HOGENOM" id="CLU_368583_0_0_1"/>
<reference evidence="4" key="2">
    <citation type="submission" date="2015-03" db="UniProtKB">
        <authorList>
            <consortium name="EnsemblPlants"/>
        </authorList>
    </citation>
    <scope>IDENTIFICATION</scope>
</reference>
<dbReference type="eggNOG" id="KOG1075">
    <property type="taxonomic scope" value="Eukaryota"/>
</dbReference>
<evidence type="ECO:0000256" key="1">
    <source>
        <dbReference type="SAM" id="MobiDB-lite"/>
    </source>
</evidence>
<evidence type="ECO:0008006" key="6">
    <source>
        <dbReference type="Google" id="ProtNLM"/>
    </source>
</evidence>
<name>A0A0D3DR32_BRAOL</name>
<dbReference type="Pfam" id="PF03372">
    <property type="entry name" value="Exo_endo_phos"/>
    <property type="match status" value="1"/>
</dbReference>
<feature type="compositionally biased region" description="Basic and acidic residues" evidence="1">
    <location>
        <begin position="508"/>
        <end position="523"/>
    </location>
</feature>
<dbReference type="InterPro" id="IPR003863">
    <property type="entry name" value="DUF220"/>
</dbReference>
<evidence type="ECO:0000313" key="4">
    <source>
        <dbReference type="EnsemblPlants" id="Bo8g074920.1"/>
    </source>
</evidence>
<dbReference type="GO" id="GO:0003824">
    <property type="term" value="F:catalytic activity"/>
    <property type="evidence" value="ECO:0007669"/>
    <property type="project" value="InterPro"/>
</dbReference>
<dbReference type="InterPro" id="IPR005135">
    <property type="entry name" value="Endo/exonuclease/phosphatase"/>
</dbReference>
<organism evidence="4 5">
    <name type="scientific">Brassica oleracea var. oleracea</name>
    <dbReference type="NCBI Taxonomy" id="109376"/>
    <lineage>
        <taxon>Eukaryota</taxon>
        <taxon>Viridiplantae</taxon>
        <taxon>Streptophyta</taxon>
        <taxon>Embryophyta</taxon>
        <taxon>Tracheophyta</taxon>
        <taxon>Spermatophyta</taxon>
        <taxon>Magnoliopsida</taxon>
        <taxon>eudicotyledons</taxon>
        <taxon>Gunneridae</taxon>
        <taxon>Pentapetalae</taxon>
        <taxon>rosids</taxon>
        <taxon>malvids</taxon>
        <taxon>Brassicales</taxon>
        <taxon>Brassicaceae</taxon>
        <taxon>Brassiceae</taxon>
        <taxon>Brassica</taxon>
    </lineage>
</organism>
<protein>
    <recommendedName>
        <fullName evidence="6">Endonuclease/exonuclease/phosphatase domain-containing protein</fullName>
    </recommendedName>
</protein>
<feature type="compositionally biased region" description="Basic residues" evidence="1">
    <location>
        <begin position="17"/>
        <end position="28"/>
    </location>
</feature>
<feature type="region of interest" description="Disordered" evidence="1">
    <location>
        <begin position="502"/>
        <end position="541"/>
    </location>
</feature>
<reference evidence="4 5" key="1">
    <citation type="journal article" date="2014" name="Genome Biol.">
        <title>Transcriptome and methylome profiling reveals relics of genome dominance in the mesopolyploid Brassica oleracea.</title>
        <authorList>
            <person name="Parkin I.A."/>
            <person name="Koh C."/>
            <person name="Tang H."/>
            <person name="Robinson S.J."/>
            <person name="Kagale S."/>
            <person name="Clarke W.E."/>
            <person name="Town C.D."/>
            <person name="Nixon J."/>
            <person name="Krishnakumar V."/>
            <person name="Bidwell S.L."/>
            <person name="Denoeud F."/>
            <person name="Belcram H."/>
            <person name="Links M.G."/>
            <person name="Just J."/>
            <person name="Clarke C."/>
            <person name="Bender T."/>
            <person name="Huebert T."/>
            <person name="Mason A.S."/>
            <person name="Pires J.C."/>
            <person name="Barker G."/>
            <person name="Moore J."/>
            <person name="Walley P.G."/>
            <person name="Manoli S."/>
            <person name="Batley J."/>
            <person name="Edwards D."/>
            <person name="Nelson M.N."/>
            <person name="Wang X."/>
            <person name="Paterson A.H."/>
            <person name="King G."/>
            <person name="Bancroft I."/>
            <person name="Chalhoub B."/>
            <person name="Sharpe A.G."/>
        </authorList>
    </citation>
    <scope>NUCLEOTIDE SEQUENCE</scope>
    <source>
        <strain evidence="4 5">cv. TO1000</strain>
    </source>
</reference>
<dbReference type="SUPFAM" id="SSF56219">
    <property type="entry name" value="DNase I-like"/>
    <property type="match status" value="1"/>
</dbReference>
<feature type="domain" description="Endonuclease/exonuclease/phosphatase" evidence="3">
    <location>
        <begin position="155"/>
        <end position="375"/>
    </location>
</feature>
<dbReference type="Gene3D" id="3.60.10.10">
    <property type="entry name" value="Endonuclease/exonuclease/phosphatase"/>
    <property type="match status" value="1"/>
</dbReference>